<gene>
    <name evidence="1" type="primary">Acey_s0261.g542</name>
    <name evidence="1" type="ORF">Y032_0261g542</name>
</gene>
<reference evidence="2" key="1">
    <citation type="journal article" date="2015" name="Nat. Genet.">
        <title>The genome and transcriptome of the zoonotic hookworm Ancylostoma ceylanicum identify infection-specific gene families.</title>
        <authorList>
            <person name="Schwarz E.M."/>
            <person name="Hu Y."/>
            <person name="Antoshechkin I."/>
            <person name="Miller M.M."/>
            <person name="Sternberg P.W."/>
            <person name="Aroian R.V."/>
        </authorList>
    </citation>
    <scope>NUCLEOTIDE SEQUENCE</scope>
    <source>
        <strain evidence="2">HY135</strain>
    </source>
</reference>
<proteinExistence type="predicted"/>
<dbReference type="EMBL" id="JARK01001597">
    <property type="protein sequence ID" value="EYB87500.1"/>
    <property type="molecule type" value="Genomic_DNA"/>
</dbReference>
<accession>A0A016SA34</accession>
<organism evidence="1 2">
    <name type="scientific">Ancylostoma ceylanicum</name>
    <dbReference type="NCBI Taxonomy" id="53326"/>
    <lineage>
        <taxon>Eukaryota</taxon>
        <taxon>Metazoa</taxon>
        <taxon>Ecdysozoa</taxon>
        <taxon>Nematoda</taxon>
        <taxon>Chromadorea</taxon>
        <taxon>Rhabditida</taxon>
        <taxon>Rhabditina</taxon>
        <taxon>Rhabditomorpha</taxon>
        <taxon>Strongyloidea</taxon>
        <taxon>Ancylostomatidae</taxon>
        <taxon>Ancylostomatinae</taxon>
        <taxon>Ancylostoma</taxon>
    </lineage>
</organism>
<sequence length="66" mass="7169">MGAVARLSRRAVDAGGEYSLERLYNFSSDQIGLRRTLNNAKRSSLSVLSTKCPKLTGEMGDGNDAY</sequence>
<keyword evidence="2" id="KW-1185">Reference proteome</keyword>
<evidence type="ECO:0000313" key="2">
    <source>
        <dbReference type="Proteomes" id="UP000024635"/>
    </source>
</evidence>
<protein>
    <submittedName>
        <fullName evidence="1">Uncharacterized protein</fullName>
    </submittedName>
</protein>
<comment type="caution">
    <text evidence="1">The sequence shown here is derived from an EMBL/GenBank/DDBJ whole genome shotgun (WGS) entry which is preliminary data.</text>
</comment>
<evidence type="ECO:0000313" key="1">
    <source>
        <dbReference type="EMBL" id="EYB87500.1"/>
    </source>
</evidence>
<name>A0A016SA34_9BILA</name>
<dbReference type="AlphaFoldDB" id="A0A016SA34"/>
<dbReference type="Proteomes" id="UP000024635">
    <property type="component" value="Unassembled WGS sequence"/>
</dbReference>